<dbReference type="EMBL" id="JAIWYP010000014">
    <property type="protein sequence ID" value="KAH3708863.1"/>
    <property type="molecule type" value="Genomic_DNA"/>
</dbReference>
<evidence type="ECO:0000313" key="1">
    <source>
        <dbReference type="EMBL" id="KAH3708863.1"/>
    </source>
</evidence>
<organism evidence="1 2">
    <name type="scientific">Dreissena polymorpha</name>
    <name type="common">Zebra mussel</name>
    <name type="synonym">Mytilus polymorpha</name>
    <dbReference type="NCBI Taxonomy" id="45954"/>
    <lineage>
        <taxon>Eukaryota</taxon>
        <taxon>Metazoa</taxon>
        <taxon>Spiralia</taxon>
        <taxon>Lophotrochozoa</taxon>
        <taxon>Mollusca</taxon>
        <taxon>Bivalvia</taxon>
        <taxon>Autobranchia</taxon>
        <taxon>Heteroconchia</taxon>
        <taxon>Euheterodonta</taxon>
        <taxon>Imparidentia</taxon>
        <taxon>Neoheterodontei</taxon>
        <taxon>Myida</taxon>
        <taxon>Dreissenoidea</taxon>
        <taxon>Dreissenidae</taxon>
        <taxon>Dreissena</taxon>
    </lineage>
</organism>
<sequence length="432" mass="49027">MNRDTGDSLQFYLNLHIYNNAGHFTSIRTEQFRLPSRYTPGQGIVIDLDPEETNTSTDIDIHFTEHVVCAWWMGFKHHENVSLEVGIGSNSSTADVVAFKSISSDLNQLCLNSSSLVINDVHFFLIRARCSGGSTISSSNGVKIYHRKTLENGLHVKIGQNCLTNFEYITNVSLINYNTMTIIPFSMTIGHRFSLFSEDEGLENVDNITSRDGIIKKEGNVYYLIPFMEKPTLQIKHSYLYEHTLLLKINRCPYETFQRISNQQNISWILNANKTKEDLLFSVGLFEVLDGNGSVEENVVVPFQKPVIGSSYTILDVSLDDQISYQAKIKICNNVRCLPPIKSSMFTVDKKGPQISVTQAEIKVKETVDCVHLAASWEFTGDVKRLGFFQWSLSRDNKGVYLLTVWNNVLSTGTPELKVKFHMLPDKQYIYD</sequence>
<name>A0A9D3YWX6_DREPO</name>
<dbReference type="Proteomes" id="UP000828390">
    <property type="component" value="Unassembled WGS sequence"/>
</dbReference>
<reference evidence="1" key="2">
    <citation type="submission" date="2020-11" db="EMBL/GenBank/DDBJ databases">
        <authorList>
            <person name="McCartney M.A."/>
            <person name="Auch B."/>
            <person name="Kono T."/>
            <person name="Mallez S."/>
            <person name="Becker A."/>
            <person name="Gohl D.M."/>
            <person name="Silverstein K.A.T."/>
            <person name="Koren S."/>
            <person name="Bechman K.B."/>
            <person name="Herman A."/>
            <person name="Abrahante J.E."/>
            <person name="Garbe J."/>
        </authorList>
    </citation>
    <scope>NUCLEOTIDE SEQUENCE</scope>
    <source>
        <strain evidence="1">Duluth1</strain>
        <tissue evidence="1">Whole animal</tissue>
    </source>
</reference>
<comment type="caution">
    <text evidence="1">The sequence shown here is derived from an EMBL/GenBank/DDBJ whole genome shotgun (WGS) entry which is preliminary data.</text>
</comment>
<proteinExistence type="predicted"/>
<keyword evidence="2" id="KW-1185">Reference proteome</keyword>
<accession>A0A9D3YWX6</accession>
<reference evidence="1" key="1">
    <citation type="journal article" date="2019" name="bioRxiv">
        <title>The Genome of the Zebra Mussel, Dreissena polymorpha: A Resource for Invasive Species Research.</title>
        <authorList>
            <person name="McCartney M.A."/>
            <person name="Auch B."/>
            <person name="Kono T."/>
            <person name="Mallez S."/>
            <person name="Zhang Y."/>
            <person name="Obille A."/>
            <person name="Becker A."/>
            <person name="Abrahante J.E."/>
            <person name="Garbe J."/>
            <person name="Badalamenti J.P."/>
            <person name="Herman A."/>
            <person name="Mangelson H."/>
            <person name="Liachko I."/>
            <person name="Sullivan S."/>
            <person name="Sone E.D."/>
            <person name="Koren S."/>
            <person name="Silverstein K.A.T."/>
            <person name="Beckman K.B."/>
            <person name="Gohl D.M."/>
        </authorList>
    </citation>
    <scope>NUCLEOTIDE SEQUENCE</scope>
    <source>
        <strain evidence="1">Duluth1</strain>
        <tissue evidence="1">Whole animal</tissue>
    </source>
</reference>
<dbReference type="AlphaFoldDB" id="A0A9D3YWX6"/>
<gene>
    <name evidence="1" type="ORF">DPMN_068322</name>
</gene>
<evidence type="ECO:0000313" key="2">
    <source>
        <dbReference type="Proteomes" id="UP000828390"/>
    </source>
</evidence>
<protein>
    <submittedName>
        <fullName evidence="1">Uncharacterized protein</fullName>
    </submittedName>
</protein>